<proteinExistence type="predicted"/>
<organism evidence="2 3">
    <name type="scientific">Pseudonocardia sulfidoxydans NBRC 16205</name>
    <dbReference type="NCBI Taxonomy" id="1223511"/>
    <lineage>
        <taxon>Bacteria</taxon>
        <taxon>Bacillati</taxon>
        <taxon>Actinomycetota</taxon>
        <taxon>Actinomycetes</taxon>
        <taxon>Pseudonocardiales</taxon>
        <taxon>Pseudonocardiaceae</taxon>
        <taxon>Pseudonocardia</taxon>
    </lineage>
</organism>
<sequence>MGQIRPVQVHRILAKDSIDERIVEIQQGKTLPFDAFARRSEPKERDARAVDERPAALDDESLSEQQRALRAERFRLGPDR</sequence>
<dbReference type="InterPro" id="IPR027417">
    <property type="entry name" value="P-loop_NTPase"/>
</dbReference>
<dbReference type="AlphaFoldDB" id="A0A511DMT3"/>
<evidence type="ECO:0000256" key="1">
    <source>
        <dbReference type="SAM" id="MobiDB-lite"/>
    </source>
</evidence>
<dbReference type="OrthoDB" id="9760715at2"/>
<dbReference type="RefSeq" id="WP_147113538.1">
    <property type="nucleotide sequence ID" value="NZ_BJVJ01000075.1"/>
</dbReference>
<feature type="region of interest" description="Disordered" evidence="1">
    <location>
        <begin position="35"/>
        <end position="80"/>
    </location>
</feature>
<dbReference type="Proteomes" id="UP000321685">
    <property type="component" value="Unassembled WGS sequence"/>
</dbReference>
<name>A0A511DMT3_9PSEU</name>
<evidence type="ECO:0000313" key="2">
    <source>
        <dbReference type="EMBL" id="GEL26126.1"/>
    </source>
</evidence>
<accession>A0A511DMT3</accession>
<comment type="caution">
    <text evidence="2">The sequence shown here is derived from an EMBL/GenBank/DDBJ whole genome shotgun (WGS) entry which is preliminary data.</text>
</comment>
<gene>
    <name evidence="2" type="ORF">PSU4_50800</name>
</gene>
<reference evidence="2 3" key="1">
    <citation type="submission" date="2019-07" db="EMBL/GenBank/DDBJ databases">
        <title>Whole genome shotgun sequence of Pseudonocardia sulfidoxydans NBRC 16205.</title>
        <authorList>
            <person name="Hosoyama A."/>
            <person name="Uohara A."/>
            <person name="Ohji S."/>
            <person name="Ichikawa N."/>
        </authorList>
    </citation>
    <scope>NUCLEOTIDE SEQUENCE [LARGE SCALE GENOMIC DNA]</scope>
    <source>
        <strain evidence="2 3">NBRC 16205</strain>
    </source>
</reference>
<evidence type="ECO:0000313" key="3">
    <source>
        <dbReference type="Proteomes" id="UP000321685"/>
    </source>
</evidence>
<feature type="compositionally biased region" description="Basic and acidic residues" evidence="1">
    <location>
        <begin position="67"/>
        <end position="80"/>
    </location>
</feature>
<protein>
    <submittedName>
        <fullName evidence="2">Uncharacterized protein</fullName>
    </submittedName>
</protein>
<keyword evidence="3" id="KW-1185">Reference proteome</keyword>
<dbReference type="Gene3D" id="3.40.50.300">
    <property type="entry name" value="P-loop containing nucleotide triphosphate hydrolases"/>
    <property type="match status" value="1"/>
</dbReference>
<feature type="compositionally biased region" description="Basic and acidic residues" evidence="1">
    <location>
        <begin position="36"/>
        <end position="56"/>
    </location>
</feature>
<dbReference type="EMBL" id="BJVJ01000075">
    <property type="protein sequence ID" value="GEL26126.1"/>
    <property type="molecule type" value="Genomic_DNA"/>
</dbReference>